<dbReference type="Gene3D" id="3.40.50.300">
    <property type="entry name" value="P-loop containing nucleotide triphosphate hydrolases"/>
    <property type="match status" value="1"/>
</dbReference>
<feature type="region of interest" description="Disordered" evidence="5">
    <location>
        <begin position="637"/>
        <end position="721"/>
    </location>
</feature>
<name>A0A9N8ETG7_9STRA</name>
<keyword evidence="3" id="KW-0378">Hydrolase</keyword>
<keyword evidence="8" id="KW-1185">Reference proteome</keyword>
<feature type="domain" description="G" evidence="6">
    <location>
        <begin position="396"/>
        <end position="457"/>
    </location>
</feature>
<feature type="compositionally biased region" description="Basic residues" evidence="5">
    <location>
        <begin position="30"/>
        <end position="40"/>
    </location>
</feature>
<dbReference type="GO" id="GO:0003924">
    <property type="term" value="F:GTPase activity"/>
    <property type="evidence" value="ECO:0007669"/>
    <property type="project" value="InterPro"/>
</dbReference>
<evidence type="ECO:0000256" key="4">
    <source>
        <dbReference type="ARBA" id="ARBA00023134"/>
    </source>
</evidence>
<comment type="caution">
    <text evidence="7">The sequence shown here is derived from an EMBL/GenBank/DDBJ whole genome shotgun (WGS) entry which is preliminary data.</text>
</comment>
<organism evidence="7 8">
    <name type="scientific">Seminavis robusta</name>
    <dbReference type="NCBI Taxonomy" id="568900"/>
    <lineage>
        <taxon>Eukaryota</taxon>
        <taxon>Sar</taxon>
        <taxon>Stramenopiles</taxon>
        <taxon>Ochrophyta</taxon>
        <taxon>Bacillariophyta</taxon>
        <taxon>Bacillariophyceae</taxon>
        <taxon>Bacillariophycidae</taxon>
        <taxon>Naviculales</taxon>
        <taxon>Naviculaceae</taxon>
        <taxon>Seminavis</taxon>
    </lineage>
</organism>
<evidence type="ECO:0000259" key="6">
    <source>
        <dbReference type="Pfam" id="PF01926"/>
    </source>
</evidence>
<evidence type="ECO:0000256" key="5">
    <source>
        <dbReference type="SAM" id="MobiDB-lite"/>
    </source>
</evidence>
<sequence length="721" mass="80482">MPRNQGTSRKGKPKKAERAAGMGRALQRSQRGHGHVKAKNKLGGMSVSGNMAAPSTTSLDNVAETKNMSLLELDHLDDFLGQAEMAGREFESEKARYVVLDSHGSAYQPGKRNVKFLDQQRVLGEHEKVEFSFEDLSLPRRPKWDETTTPQELEKMENEAFLAWRRAIAAKEEELFAADAADKHAYYSRTVTPYEKNLHVWRQLWRVLERSNCICQVVDARNVNFYLSEDLKRYAKSLGKPMLLIVNKSDYLSAEQRRLWSEYLNEKGWEHVFFSAHAEQAKLDKAAHDSDDDDDENDKEPTEDDNEETPEEETPEEDTSDEEERAEEEAAEEETPEVDEEAPEKDAGNSEFTKEIHDEPGYQLLDRQGLTDYMLEFAKSHGCEPNPRYDNRYQFGTVGFPNVGKSSVINVLMGSSKNAHGVTRVGVAAQPGKTKHFQTLLLPERDNMMLCDCPGLVFPSFVSNTADLIAAGVYPIAQMRDHWPVMELICQRIPREIINASYGIKIPEPSSQELNERGLGKSPPPTAEEFLTTYCVARSMLAASSGVPDHTRASRIVVKDYVSGKLLFCHPPPNVEDIVAFHLETVNTAIYKTEKLRKKLLASITNQQLTATNETSEEHQAMDKEAEFDDNLLDILGGGDSTTGKNSEGGGKRGKAHKSKKKWGKKGRKLRDDDPYGCHKDPDEMLGKTGGGGGLVVKAGKYGRSGYVRPTSYGGARSAGS</sequence>
<dbReference type="GO" id="GO:0005829">
    <property type="term" value="C:cytosol"/>
    <property type="evidence" value="ECO:0007669"/>
    <property type="project" value="TreeGrafter"/>
</dbReference>
<dbReference type="PANTHER" id="PTHR45709:SF2">
    <property type="entry name" value="LARGE SUBUNIT GTPASE 1 HOMOLOG"/>
    <property type="match status" value="1"/>
</dbReference>
<feature type="compositionally biased region" description="Basic and acidic residues" evidence="5">
    <location>
        <begin position="670"/>
        <end position="686"/>
    </location>
</feature>
<evidence type="ECO:0000313" key="8">
    <source>
        <dbReference type="Proteomes" id="UP001153069"/>
    </source>
</evidence>
<dbReference type="PANTHER" id="PTHR45709">
    <property type="entry name" value="LARGE SUBUNIT GTPASE 1 HOMOLOG-RELATED"/>
    <property type="match status" value="1"/>
</dbReference>
<gene>
    <name evidence="7" type="ORF">SEMRO_1917_G305310.1</name>
</gene>
<feature type="region of interest" description="Disordered" evidence="5">
    <location>
        <begin position="283"/>
        <end position="362"/>
    </location>
</feature>
<evidence type="ECO:0000313" key="7">
    <source>
        <dbReference type="EMBL" id="CAB9526956.1"/>
    </source>
</evidence>
<dbReference type="SUPFAM" id="SSF52540">
    <property type="entry name" value="P-loop containing nucleoside triphosphate hydrolases"/>
    <property type="match status" value="1"/>
</dbReference>
<keyword evidence="2" id="KW-0547">Nucleotide-binding</keyword>
<reference evidence="7" key="1">
    <citation type="submission" date="2020-06" db="EMBL/GenBank/DDBJ databases">
        <authorList>
            <consortium name="Plant Systems Biology data submission"/>
        </authorList>
    </citation>
    <scope>NUCLEOTIDE SEQUENCE</scope>
    <source>
        <strain evidence="7">D6</strain>
    </source>
</reference>
<evidence type="ECO:0000256" key="3">
    <source>
        <dbReference type="ARBA" id="ARBA00022801"/>
    </source>
</evidence>
<accession>A0A9N8ETG7</accession>
<dbReference type="Pfam" id="PF01926">
    <property type="entry name" value="MMR_HSR1"/>
    <property type="match status" value="1"/>
</dbReference>
<keyword evidence="4" id="KW-0342">GTP-binding</keyword>
<evidence type="ECO:0000256" key="1">
    <source>
        <dbReference type="ARBA" id="ARBA00022490"/>
    </source>
</evidence>
<proteinExistence type="predicted"/>
<feature type="compositionally biased region" description="Acidic residues" evidence="5">
    <location>
        <begin position="290"/>
        <end position="343"/>
    </location>
</feature>
<dbReference type="InterPro" id="IPR043358">
    <property type="entry name" value="GNL1-like"/>
</dbReference>
<protein>
    <submittedName>
        <fullName evidence="7">Subunit GTPase 1 homolog</fullName>
    </submittedName>
</protein>
<dbReference type="GO" id="GO:0005525">
    <property type="term" value="F:GTP binding"/>
    <property type="evidence" value="ECO:0007669"/>
    <property type="project" value="UniProtKB-KW"/>
</dbReference>
<keyword evidence="1" id="KW-0963">Cytoplasm</keyword>
<dbReference type="Proteomes" id="UP001153069">
    <property type="component" value="Unassembled WGS sequence"/>
</dbReference>
<dbReference type="InterPro" id="IPR027417">
    <property type="entry name" value="P-loop_NTPase"/>
</dbReference>
<dbReference type="AlphaFoldDB" id="A0A9N8ETG7"/>
<dbReference type="InterPro" id="IPR006073">
    <property type="entry name" value="GTP-bd"/>
</dbReference>
<dbReference type="OrthoDB" id="61815at2759"/>
<feature type="compositionally biased region" description="Basic residues" evidence="5">
    <location>
        <begin position="652"/>
        <end position="669"/>
    </location>
</feature>
<dbReference type="EMBL" id="CAICTM010001915">
    <property type="protein sequence ID" value="CAB9526956.1"/>
    <property type="molecule type" value="Genomic_DNA"/>
</dbReference>
<feature type="region of interest" description="Disordered" evidence="5">
    <location>
        <begin position="1"/>
        <end position="53"/>
    </location>
</feature>
<feature type="compositionally biased region" description="Basic and acidic residues" evidence="5">
    <location>
        <begin position="344"/>
        <end position="360"/>
    </location>
</feature>
<evidence type="ECO:0000256" key="2">
    <source>
        <dbReference type="ARBA" id="ARBA00022741"/>
    </source>
</evidence>